<proteinExistence type="predicted"/>
<protein>
    <submittedName>
        <fullName evidence="1">Uncharacterized protein</fullName>
    </submittedName>
</protein>
<dbReference type="GO" id="GO:0003677">
    <property type="term" value="F:DNA binding"/>
    <property type="evidence" value="ECO:0007669"/>
    <property type="project" value="InterPro"/>
</dbReference>
<dbReference type="STRING" id="29920.A0A329SM33"/>
<comment type="caution">
    <text evidence="1">The sequence shown here is derived from an EMBL/GenBank/DDBJ whole genome shotgun (WGS) entry which is preliminary data.</text>
</comment>
<evidence type="ECO:0000313" key="2">
    <source>
        <dbReference type="Proteomes" id="UP000251314"/>
    </source>
</evidence>
<gene>
    <name evidence="1" type="ORF">PC110_g5893</name>
</gene>
<organism evidence="1 2">
    <name type="scientific">Phytophthora cactorum</name>
    <dbReference type="NCBI Taxonomy" id="29920"/>
    <lineage>
        <taxon>Eukaryota</taxon>
        <taxon>Sar</taxon>
        <taxon>Stramenopiles</taxon>
        <taxon>Oomycota</taxon>
        <taxon>Peronosporomycetes</taxon>
        <taxon>Peronosporales</taxon>
        <taxon>Peronosporaceae</taxon>
        <taxon>Phytophthora</taxon>
    </lineage>
</organism>
<dbReference type="EMBL" id="MJFZ01000102">
    <property type="protein sequence ID" value="RAW37829.1"/>
    <property type="molecule type" value="Genomic_DNA"/>
</dbReference>
<dbReference type="OrthoDB" id="124762at2759"/>
<dbReference type="AlphaFoldDB" id="A0A329SM33"/>
<dbReference type="Gene3D" id="1.10.443.10">
    <property type="entry name" value="Intergrase catalytic core"/>
    <property type="match status" value="1"/>
</dbReference>
<dbReference type="Proteomes" id="UP000251314">
    <property type="component" value="Unassembled WGS sequence"/>
</dbReference>
<reference evidence="1 2" key="1">
    <citation type="submission" date="2018-01" db="EMBL/GenBank/DDBJ databases">
        <title>Draft genome of the strawberry crown rot pathogen Phytophthora cactorum.</title>
        <authorList>
            <person name="Armitage A.D."/>
            <person name="Lysoe E."/>
            <person name="Nellist C.F."/>
            <person name="Harrison R.J."/>
            <person name="Brurberg M.B."/>
        </authorList>
    </citation>
    <scope>NUCLEOTIDE SEQUENCE [LARGE SCALE GENOMIC DNA]</scope>
    <source>
        <strain evidence="1 2">10300</strain>
    </source>
</reference>
<dbReference type="VEuPathDB" id="FungiDB:PC110_g5893"/>
<dbReference type="InterPro" id="IPR013762">
    <property type="entry name" value="Integrase-like_cat_sf"/>
</dbReference>
<dbReference type="GO" id="GO:0015074">
    <property type="term" value="P:DNA integration"/>
    <property type="evidence" value="ECO:0007669"/>
    <property type="project" value="InterPro"/>
</dbReference>
<evidence type="ECO:0000313" key="1">
    <source>
        <dbReference type="EMBL" id="RAW37829.1"/>
    </source>
</evidence>
<keyword evidence="2" id="KW-1185">Reference proteome</keyword>
<name>A0A329SM33_9STRA</name>
<accession>A0A329SM33</accession>
<sequence>MMLYLYMNASSSSDYQDSVLLCLLWYLLGRATDLSLSRKQNPSVDAAEVFFAHFIRMKISEEQSLSLFPDEDFVTCPLHAITVALITQSTPGVALIDNWPAVPVEAAVTLSPGTPLLEGLNHPDEFGALDAVSDPTIPAVYTTATIYSHVNRLRDRIAGVSGVAAALTSHSFRRSGAQHVNGCDD</sequence>
<dbReference type="GO" id="GO:0006310">
    <property type="term" value="P:DNA recombination"/>
    <property type="evidence" value="ECO:0007669"/>
    <property type="project" value="InterPro"/>
</dbReference>